<dbReference type="NCBIfam" id="TIGR01549">
    <property type="entry name" value="HAD-SF-IA-v1"/>
    <property type="match status" value="1"/>
</dbReference>
<dbReference type="GO" id="GO:0006281">
    <property type="term" value="P:DNA repair"/>
    <property type="evidence" value="ECO:0007669"/>
    <property type="project" value="TreeGrafter"/>
</dbReference>
<dbReference type="SFLD" id="SFLDS00003">
    <property type="entry name" value="Haloacid_Dehalogenase"/>
    <property type="match status" value="1"/>
</dbReference>
<reference evidence="1 4" key="1">
    <citation type="submission" date="2021-01" db="EMBL/GenBank/DDBJ databases">
        <title>Diatom-associated Roseobacters Show Island Model of Population Structure.</title>
        <authorList>
            <person name="Qu L."/>
            <person name="Feng X."/>
            <person name="Chen Y."/>
            <person name="Li L."/>
            <person name="Wang X."/>
            <person name="Hu Z."/>
            <person name="Wang H."/>
            <person name="Luo H."/>
        </authorList>
    </citation>
    <scope>NUCLEOTIDE SEQUENCE</scope>
    <source>
        <strain evidence="2 4">CC28-63</strain>
        <strain evidence="1">CC28-69</strain>
    </source>
</reference>
<accession>A0A9Q2NUJ0</accession>
<comment type="caution">
    <text evidence="1">The sequence shown here is derived from an EMBL/GenBank/DDBJ whole genome shotgun (WGS) entry which is preliminary data.</text>
</comment>
<dbReference type="Gene3D" id="3.40.50.1000">
    <property type="entry name" value="HAD superfamily/HAD-like"/>
    <property type="match status" value="1"/>
</dbReference>
<dbReference type="RefSeq" id="WP_085628197.1">
    <property type="nucleotide sequence ID" value="NZ_JAFBWU010000001.1"/>
</dbReference>
<dbReference type="PANTHER" id="PTHR43434">
    <property type="entry name" value="PHOSPHOGLYCOLATE PHOSPHATASE"/>
    <property type="match status" value="1"/>
</dbReference>
<dbReference type="InterPro" id="IPR036412">
    <property type="entry name" value="HAD-like_sf"/>
</dbReference>
<evidence type="ECO:0000313" key="1">
    <source>
        <dbReference type="EMBL" id="MBM2411020.1"/>
    </source>
</evidence>
<dbReference type="GeneID" id="62639907"/>
<dbReference type="Proteomes" id="UP000809440">
    <property type="component" value="Unassembled WGS sequence"/>
</dbReference>
<dbReference type="PANTHER" id="PTHR43434:SF24">
    <property type="entry name" value="HYDROLASE-RELATED"/>
    <property type="match status" value="1"/>
</dbReference>
<dbReference type="OrthoDB" id="9793014at2"/>
<protein>
    <submittedName>
        <fullName evidence="1">HAD-IA family hydrolase</fullName>
    </submittedName>
</protein>
<dbReference type="Proteomes" id="UP000755667">
    <property type="component" value="Unassembled WGS sequence"/>
</dbReference>
<dbReference type="InterPro" id="IPR041492">
    <property type="entry name" value="HAD_2"/>
</dbReference>
<dbReference type="AlphaFoldDB" id="A0A9Q2NUJ0"/>
<evidence type="ECO:0000313" key="3">
    <source>
        <dbReference type="Proteomes" id="UP000755667"/>
    </source>
</evidence>
<sequence length="227" mass="24668">MPNRLRLVVFDVDGTLVDSRAHIVDAMESAFSGVGLPVPSREAILHGVGLSLPELMAQLVPDQPHSVHQTLSEGYKSASLARHMATGQDHTAVFFPGIREILDWLRADDFTLMATATGMSRRGLDRIIMQHRLDGYFQTTQVADTHPSKPHPSMLYAALSDTGVQAEDAVMIGDTSYDMHMAKAAGLHAFGVTWGNHPVDLLADADKIVNTTDELQTALADWIGGRT</sequence>
<evidence type="ECO:0000313" key="2">
    <source>
        <dbReference type="EMBL" id="MBM2415687.1"/>
    </source>
</evidence>
<dbReference type="GO" id="GO:0008967">
    <property type="term" value="F:phosphoglycolate phosphatase activity"/>
    <property type="evidence" value="ECO:0007669"/>
    <property type="project" value="TreeGrafter"/>
</dbReference>
<dbReference type="Pfam" id="PF13419">
    <property type="entry name" value="HAD_2"/>
    <property type="match status" value="1"/>
</dbReference>
<dbReference type="InterPro" id="IPR023214">
    <property type="entry name" value="HAD_sf"/>
</dbReference>
<dbReference type="InterPro" id="IPR023198">
    <property type="entry name" value="PGP-like_dom2"/>
</dbReference>
<dbReference type="GO" id="GO:0005829">
    <property type="term" value="C:cytosol"/>
    <property type="evidence" value="ECO:0007669"/>
    <property type="project" value="TreeGrafter"/>
</dbReference>
<organism evidence="1 3">
    <name type="scientific">Marivita cryptomonadis</name>
    <dbReference type="NCBI Taxonomy" id="505252"/>
    <lineage>
        <taxon>Bacteria</taxon>
        <taxon>Pseudomonadati</taxon>
        <taxon>Pseudomonadota</taxon>
        <taxon>Alphaproteobacteria</taxon>
        <taxon>Rhodobacterales</taxon>
        <taxon>Roseobacteraceae</taxon>
        <taxon>Marivita</taxon>
    </lineage>
</organism>
<proteinExistence type="predicted"/>
<dbReference type="SFLD" id="SFLDG01129">
    <property type="entry name" value="C1.5:_HAD__Beta-PGM__Phosphata"/>
    <property type="match status" value="1"/>
</dbReference>
<dbReference type="InterPro" id="IPR050155">
    <property type="entry name" value="HAD-like_hydrolase_sf"/>
</dbReference>
<evidence type="ECO:0000313" key="4">
    <source>
        <dbReference type="Proteomes" id="UP000809440"/>
    </source>
</evidence>
<dbReference type="EMBL" id="JAFBXF010000001">
    <property type="protein sequence ID" value="MBM2415687.1"/>
    <property type="molecule type" value="Genomic_DNA"/>
</dbReference>
<gene>
    <name evidence="1" type="ORF">JQX41_01790</name>
    <name evidence="2" type="ORF">JQX48_01790</name>
</gene>
<dbReference type="Gene3D" id="1.10.150.240">
    <property type="entry name" value="Putative phosphatase, domain 2"/>
    <property type="match status" value="1"/>
</dbReference>
<name>A0A9Q2NUJ0_9RHOB</name>
<keyword evidence="1" id="KW-0378">Hydrolase</keyword>
<dbReference type="EMBL" id="JAFBXE010000001">
    <property type="protein sequence ID" value="MBM2411020.1"/>
    <property type="molecule type" value="Genomic_DNA"/>
</dbReference>
<dbReference type="SUPFAM" id="SSF56784">
    <property type="entry name" value="HAD-like"/>
    <property type="match status" value="1"/>
</dbReference>
<keyword evidence="4" id="KW-1185">Reference proteome</keyword>
<dbReference type="InterPro" id="IPR006439">
    <property type="entry name" value="HAD-SF_hydro_IA"/>
</dbReference>